<keyword evidence="11" id="KW-1185">Reference proteome</keyword>
<evidence type="ECO:0000256" key="5">
    <source>
        <dbReference type="ARBA" id="ARBA00023136"/>
    </source>
</evidence>
<comment type="similarity">
    <text evidence="6">Belongs to the DOP1 family.</text>
</comment>
<keyword evidence="2" id="KW-0813">Transport</keyword>
<comment type="caution">
    <text evidence="10">The sequence shown here is derived from an EMBL/GenBank/DDBJ whole genome shotgun (WGS) entry which is preliminary data.</text>
</comment>
<comment type="subcellular location">
    <subcellularLocation>
        <location evidence="1">Golgi apparatus membrane</location>
        <topology evidence="1">Peripheral membrane protein</topology>
    </subcellularLocation>
</comment>
<dbReference type="OrthoDB" id="297643at2759"/>
<dbReference type="Pfam" id="PF24597">
    <property type="entry name" value="TPR_DOP1_M"/>
    <property type="match status" value="1"/>
</dbReference>
<organism evidence="10 11">
    <name type="scientific">Maudiozyma exigua</name>
    <name type="common">Yeast</name>
    <name type="synonym">Kazachstania exigua</name>
    <dbReference type="NCBI Taxonomy" id="34358"/>
    <lineage>
        <taxon>Eukaryota</taxon>
        <taxon>Fungi</taxon>
        <taxon>Dikarya</taxon>
        <taxon>Ascomycota</taxon>
        <taxon>Saccharomycotina</taxon>
        <taxon>Saccharomycetes</taxon>
        <taxon>Saccharomycetales</taxon>
        <taxon>Saccharomycetaceae</taxon>
        <taxon>Maudiozyma</taxon>
    </lineage>
</organism>
<reference evidence="10 11" key="1">
    <citation type="submission" date="2020-11" db="EMBL/GenBank/DDBJ databases">
        <title>Kefir isolates.</title>
        <authorList>
            <person name="Marcisauskas S."/>
            <person name="Kim Y."/>
            <person name="Blasche S."/>
        </authorList>
    </citation>
    <scope>NUCLEOTIDE SEQUENCE [LARGE SCALE GENOMIC DNA]</scope>
    <source>
        <strain evidence="10 11">OG2</strain>
    </source>
</reference>
<feature type="domain" description="DOP1 N-terminal" evidence="7">
    <location>
        <begin position="18"/>
        <end position="358"/>
    </location>
</feature>
<evidence type="ECO:0000313" key="10">
    <source>
        <dbReference type="EMBL" id="KAG0657728.1"/>
    </source>
</evidence>
<feature type="domain" description="DOP1-like middle TPR" evidence="8">
    <location>
        <begin position="385"/>
        <end position="570"/>
    </location>
</feature>
<evidence type="ECO:0000259" key="8">
    <source>
        <dbReference type="Pfam" id="PF24597"/>
    </source>
</evidence>
<dbReference type="InterPro" id="IPR007249">
    <property type="entry name" value="DOP1_N"/>
</dbReference>
<dbReference type="InterPro" id="IPR056458">
    <property type="entry name" value="TPR_DOP1_M"/>
</dbReference>
<dbReference type="Proteomes" id="UP000750334">
    <property type="component" value="Unassembled WGS sequence"/>
</dbReference>
<dbReference type="SUPFAM" id="SSF48371">
    <property type="entry name" value="ARM repeat"/>
    <property type="match status" value="1"/>
</dbReference>
<dbReference type="GO" id="GO:0006895">
    <property type="term" value="P:Golgi to endosome transport"/>
    <property type="evidence" value="ECO:0007669"/>
    <property type="project" value="InterPro"/>
</dbReference>
<name>A0A9P6VWF8_MAUEX</name>
<gene>
    <name evidence="10" type="ORF">C6P45_002390</name>
</gene>
<keyword evidence="3" id="KW-0653">Protein transport</keyword>
<evidence type="ECO:0000256" key="6">
    <source>
        <dbReference type="ARBA" id="ARBA00046326"/>
    </source>
</evidence>
<evidence type="ECO:0000256" key="3">
    <source>
        <dbReference type="ARBA" id="ARBA00022927"/>
    </source>
</evidence>
<feature type="domain" description="DOP1-like C-terminal" evidence="9">
    <location>
        <begin position="1241"/>
        <end position="1672"/>
    </location>
</feature>
<dbReference type="GO" id="GO:0005802">
    <property type="term" value="C:trans-Golgi network"/>
    <property type="evidence" value="ECO:0007669"/>
    <property type="project" value="TreeGrafter"/>
</dbReference>
<evidence type="ECO:0008006" key="12">
    <source>
        <dbReference type="Google" id="ProtNLM"/>
    </source>
</evidence>
<dbReference type="PANTHER" id="PTHR14042">
    <property type="entry name" value="DOPEY-RELATED"/>
    <property type="match status" value="1"/>
</dbReference>
<evidence type="ECO:0000313" key="11">
    <source>
        <dbReference type="Proteomes" id="UP000750334"/>
    </source>
</evidence>
<dbReference type="GO" id="GO:0005768">
    <property type="term" value="C:endosome"/>
    <property type="evidence" value="ECO:0007669"/>
    <property type="project" value="TreeGrafter"/>
</dbReference>
<evidence type="ECO:0000256" key="1">
    <source>
        <dbReference type="ARBA" id="ARBA00004395"/>
    </source>
</evidence>
<sequence>MSLQLKPLTIDTTDKHLDSKQKKFRTNVSRALERFDTVTEWADYIASLGALLKALQSWSPQFQNVKYYIPTPYQVSRRLTSSLSPNLPAGVHQKTLEVYTYIFENIGIEMLAAESNIWIPGILPLMTFASMSVKSFLIDLYDNYLVQLPAPTLKMLIKPMLASLLPGIDDESSEFLPPTMKLIETLKENMADDSLFWQTCFLAIATNKERRLGGLVWLMKKFPSLNAVPHLIKNKKNESDKELDKVQDGSNIERAIEKKKIREQTLQYLLPVAKNLVTPEPGLLVRAFIRCLDSDNDILIKRNILDLLLQRLHLNSPVITNLIAKEDRKLLIFICCKTTLSKDMSLNRRIWNWLLGSTSISQTPGNVSKNNESEVGTPKLKSEDYFKSYGMEPLLESLRDHIDNKEDIITTFRICITFLDNWEIGSLIVPEMFIQLLSAANKFSADEEVLRTATSFFDAVETNIIWGKIFQHIKLQKDFTLLKFVLNNFNIVTDEEIIIRHLPLMILFLLSSINVNTSLTETEREYIFDILKLLLQFTPERAFLPVTHANIEYHESATPKETVLRIEKFYNTVLEPDSANDDDAMIDKMLPFSTEDLTYLIVCNLYTLLLSSLKSNENINEVSAVFVLLFDTIPEQNDEVPDLKLNSPNEELCKTISEVITSLNPIDDKNPILGIVDIYSKYLGAVINIIESNKLLKQIIHALWSYMVIPFKQQIAIKCLKSFERTIPKKYIASALASAFVEEDNFTKKLGVMEMLWDQLDAHSELLDKPLELLLDELFDKQSPNYLSVSKWVISLLNIGTSNQLFHMLTNEILRFQFINKESLDPYDDLEMFTYRIQIIIAVLNIEDHSVLENFGNEMTSIDSAEDWKDEDISTYKNLMVATSLRFLKLKNNTDTKSIRSVLILLDLLLDGTENNFKEIVVMSLQMSSRYTTEDGKDSELIAVSLLDIVSKVLRLSHDNGIKLDIFDDNSTHLKYIDFLVTSLSSMNTPLIVSSYVKILTESMTYFGESIFHVLLPLTASIVQCLERLFLLEKEEGGYYKPISLLFEGLENLLEVAHSHLYSDERGSGPAGNGSQRNDFLQSVVSNVFYSENSEDSVKSQGERDVVLQSFKQITNCCTEVWFWAHNVSTNKGLTKKYHSAYKFKFRTKKLLEKMFFLEPLETLENLVMLDEHDVITLVHVLDGNKPSLTMPYLLFSTILRYDRHSVIKFSFATSRSNSSRITKIEPSLISKLDGVTIMEFLIKYTDSLENSAIEEIHNDFIIFFKEVSTNYTLFKPIYLEVINFVCVIATKLSLSQIGEQKRYRKELSDLFMRYMPNVLVDKVPSDKKKTKKLYSTMSKLVASSESVVNESTGGDKFNSVVSTVVTQYLSPQFKSKESLCEDNVLLLSEDVSKVGSKVKNWKMLMDEIFNDNDKFQVFGKDAKWNKIIYEWSIYPENKSKLLTELLHVSSSKKTGMAPSLIPFNSWSNSEANTRCQNLMRISYLLLISPRDTYLLDFQSIFSCIHQYLVSDDNQFKSNSWVLMRALFLTFTTSHFNEYWSKVAYCLQVNLQRFYEYLQIQKDIDPNEVLQICKTLDLLLCLGYEGFCSTNEWLFIIDTINCIHRNAPFVALVDEIAEFKDFENTRTEDLELTTRDDVRVPLLLGVHSIKHHTQLRNFFHHLSYEHYESIYSMKEIDIALCKEDTLKDIF</sequence>
<dbReference type="InterPro" id="IPR016024">
    <property type="entry name" value="ARM-type_fold"/>
</dbReference>
<evidence type="ECO:0000256" key="2">
    <source>
        <dbReference type="ARBA" id="ARBA00022448"/>
    </source>
</evidence>
<dbReference type="GO" id="GO:0000139">
    <property type="term" value="C:Golgi membrane"/>
    <property type="evidence" value="ECO:0007669"/>
    <property type="project" value="UniProtKB-SubCell"/>
</dbReference>
<evidence type="ECO:0000259" key="7">
    <source>
        <dbReference type="Pfam" id="PF04118"/>
    </source>
</evidence>
<dbReference type="PANTHER" id="PTHR14042:SF24">
    <property type="entry name" value="PROTEIN DOPEY-1 HOMOLOG"/>
    <property type="match status" value="1"/>
</dbReference>
<dbReference type="GO" id="GO:0015031">
    <property type="term" value="P:protein transport"/>
    <property type="evidence" value="ECO:0007669"/>
    <property type="project" value="UniProtKB-KW"/>
</dbReference>
<keyword evidence="5" id="KW-0472">Membrane</keyword>
<dbReference type="InterPro" id="IPR056457">
    <property type="entry name" value="DOP1_C"/>
</dbReference>
<evidence type="ECO:0000259" key="9">
    <source>
        <dbReference type="Pfam" id="PF24598"/>
    </source>
</evidence>
<dbReference type="EMBL" id="PUHR01000230">
    <property type="protein sequence ID" value="KAG0657728.1"/>
    <property type="molecule type" value="Genomic_DNA"/>
</dbReference>
<keyword evidence="4" id="KW-0333">Golgi apparatus</keyword>
<protein>
    <recommendedName>
        <fullName evidence="12">Dopey N-terminal domain-containing protein</fullName>
    </recommendedName>
</protein>
<proteinExistence type="inferred from homology"/>
<dbReference type="Pfam" id="PF24598">
    <property type="entry name" value="DOP1_C"/>
    <property type="match status" value="1"/>
</dbReference>
<accession>A0A9P6VWF8</accession>
<dbReference type="InterPro" id="IPR040314">
    <property type="entry name" value="DOP1"/>
</dbReference>
<evidence type="ECO:0000256" key="4">
    <source>
        <dbReference type="ARBA" id="ARBA00023034"/>
    </source>
</evidence>
<dbReference type="Pfam" id="PF04118">
    <property type="entry name" value="Dopey_N"/>
    <property type="match status" value="1"/>
</dbReference>
<dbReference type="GO" id="GO:0005829">
    <property type="term" value="C:cytosol"/>
    <property type="evidence" value="ECO:0007669"/>
    <property type="project" value="GOC"/>
</dbReference>